<dbReference type="SUPFAM" id="SSF54518">
    <property type="entry name" value="Tubby C-terminal domain-like"/>
    <property type="match status" value="1"/>
</dbReference>
<dbReference type="Pfam" id="PF04525">
    <property type="entry name" value="LOR"/>
    <property type="match status" value="1"/>
</dbReference>
<dbReference type="Proteomes" id="UP000294743">
    <property type="component" value="Unassembled WGS sequence"/>
</dbReference>
<proteinExistence type="inferred from homology"/>
<comment type="similarity">
    <text evidence="1">Belongs to the LOR family.</text>
</comment>
<gene>
    <name evidence="2" type="ORF">EDD63_1553</name>
</gene>
<dbReference type="AlphaFoldDB" id="A0A4V3G641"/>
<dbReference type="OrthoDB" id="652307at2"/>
<reference evidence="2 3" key="1">
    <citation type="submission" date="2019-03" db="EMBL/GenBank/DDBJ databases">
        <title>Genomic Encyclopedia of Type Strains, Phase IV (KMG-IV): sequencing the most valuable type-strain genomes for metagenomic binning, comparative biology and taxonomic classification.</title>
        <authorList>
            <person name="Goeker M."/>
        </authorList>
    </citation>
    <scope>NUCLEOTIDE SEQUENCE [LARGE SCALE GENOMIC DNA]</scope>
    <source>
        <strain evidence="2 3">DSM 28867</strain>
    </source>
</reference>
<evidence type="ECO:0000313" key="2">
    <source>
        <dbReference type="EMBL" id="TDW10688.1"/>
    </source>
</evidence>
<protein>
    <submittedName>
        <fullName evidence="2">Uncharacterized protein YxjI</fullName>
    </submittedName>
</protein>
<dbReference type="InterPro" id="IPR038595">
    <property type="entry name" value="LOR_sf"/>
</dbReference>
<name>A0A4V3G641_9FIRM</name>
<dbReference type="EMBL" id="SODD01000055">
    <property type="protein sequence ID" value="TDW10688.1"/>
    <property type="molecule type" value="Genomic_DNA"/>
</dbReference>
<keyword evidence="3" id="KW-1185">Reference proteome</keyword>
<evidence type="ECO:0000313" key="3">
    <source>
        <dbReference type="Proteomes" id="UP000294743"/>
    </source>
</evidence>
<evidence type="ECO:0000256" key="1">
    <source>
        <dbReference type="ARBA" id="ARBA00005437"/>
    </source>
</evidence>
<dbReference type="RefSeq" id="WP_134171234.1">
    <property type="nucleotide sequence ID" value="NZ_SODD01000055.1"/>
</dbReference>
<dbReference type="Gene3D" id="2.40.160.200">
    <property type="entry name" value="LURP1-related"/>
    <property type="match status" value="1"/>
</dbReference>
<sequence>MKTLYIKQKVFSIGEKFTVFDANETPIYWVEGSFMEIPKHFTIYDANGEFATITKKVFSFLPRFYVDIDGYDVATIYRDFSFFHAKYHIEADGIEVSGDIWDMNFTITLQNRQIASIHKEWFTWGDSYVIKIDDDTYEKLIVALVIAIDRVKLDSNN</sequence>
<dbReference type="InterPro" id="IPR007612">
    <property type="entry name" value="LOR"/>
</dbReference>
<dbReference type="InterPro" id="IPR025659">
    <property type="entry name" value="Tubby-like_C"/>
</dbReference>
<comment type="caution">
    <text evidence="2">The sequence shown here is derived from an EMBL/GenBank/DDBJ whole genome shotgun (WGS) entry which is preliminary data.</text>
</comment>
<organism evidence="2 3">
    <name type="scientific">Breznakia blatticola</name>
    <dbReference type="NCBI Taxonomy" id="1754012"/>
    <lineage>
        <taxon>Bacteria</taxon>
        <taxon>Bacillati</taxon>
        <taxon>Bacillota</taxon>
        <taxon>Erysipelotrichia</taxon>
        <taxon>Erysipelotrichales</taxon>
        <taxon>Erysipelotrichaceae</taxon>
        <taxon>Breznakia</taxon>
    </lineage>
</organism>
<accession>A0A4V3G641</accession>